<keyword evidence="2" id="KW-1185">Reference proteome</keyword>
<dbReference type="KEGG" id="bbes:BESB_017690"/>
<gene>
    <name evidence="1" type="ORF">BESB_017690</name>
</gene>
<organism evidence="1 2">
    <name type="scientific">Besnoitia besnoiti</name>
    <name type="common">Apicomplexan protozoan</name>
    <dbReference type="NCBI Taxonomy" id="94643"/>
    <lineage>
        <taxon>Eukaryota</taxon>
        <taxon>Sar</taxon>
        <taxon>Alveolata</taxon>
        <taxon>Apicomplexa</taxon>
        <taxon>Conoidasida</taxon>
        <taxon>Coccidia</taxon>
        <taxon>Eucoccidiorida</taxon>
        <taxon>Eimeriorina</taxon>
        <taxon>Sarcocystidae</taxon>
        <taxon>Besnoitia</taxon>
    </lineage>
</organism>
<dbReference type="OrthoDB" id="64915at2759"/>
<protein>
    <submittedName>
        <fullName evidence="1">Uncharacterized protein</fullName>
    </submittedName>
</protein>
<dbReference type="Gene3D" id="3.40.50.720">
    <property type="entry name" value="NAD(P)-binding Rossmann-like Domain"/>
    <property type="match status" value="1"/>
</dbReference>
<name>A0A2A9M837_BESBE</name>
<dbReference type="SUPFAM" id="SSF51735">
    <property type="entry name" value="NAD(P)-binding Rossmann-fold domains"/>
    <property type="match status" value="1"/>
</dbReference>
<accession>A0A2A9M837</accession>
<dbReference type="InterPro" id="IPR036291">
    <property type="entry name" value="NAD(P)-bd_dom_sf"/>
</dbReference>
<dbReference type="EMBL" id="NWUJ01000011">
    <property type="protein sequence ID" value="PFH32451.1"/>
    <property type="molecule type" value="Genomic_DNA"/>
</dbReference>
<evidence type="ECO:0000313" key="2">
    <source>
        <dbReference type="Proteomes" id="UP000224006"/>
    </source>
</evidence>
<evidence type="ECO:0000313" key="1">
    <source>
        <dbReference type="EMBL" id="PFH32451.1"/>
    </source>
</evidence>
<comment type="caution">
    <text evidence="1">The sequence shown here is derived from an EMBL/GenBank/DDBJ whole genome shotgun (WGS) entry which is preliminary data.</text>
</comment>
<dbReference type="RefSeq" id="XP_029216460.1">
    <property type="nucleotide sequence ID" value="XM_029360484.1"/>
</dbReference>
<sequence length="417" mass="45061">MAPGTKSESRTMPALRLALCGEGNSVASWWAPMLLQSPAFEVVAAWSRDKSEALGIAAALSLNQNRVQAYWEKTSDLSSIGKSSGSASEANEAGDADLDALLQRQDVDAFLLVLPEDSHVIILGQLFQRCRQKHVFSANLPSFNQSIMKHLIALHNGGSSCPRQSSKTKEGRTGVWSVCNVFKHEVAVAKLQAVLKDLGTIVAGELIASSMVQGVTVTTAGSFGGKRVPQTATQQRELLTAVCSAYSGLLRHVLGDLNSLSAVRGTNATLCGQMHFQRGANVAVTVDLLSKSHVFSLTVWGLKGFGRLSWSEDKKAFEVQRYLHHYEHPTLHPVTGPTWAVKQWIETVWDVSKGGDKESNPQKPDFMLVDLVTSSAMVESDGVFVRLCATPQGRTESGIFDQVTSSRGEKKELLAAA</sequence>
<reference evidence="1 2" key="1">
    <citation type="submission" date="2017-09" db="EMBL/GenBank/DDBJ databases">
        <title>Genome sequencing of Besnoitia besnoiti strain Bb-Ger1.</title>
        <authorList>
            <person name="Schares G."/>
            <person name="Venepally P."/>
            <person name="Lorenzi H.A."/>
        </authorList>
    </citation>
    <scope>NUCLEOTIDE SEQUENCE [LARGE SCALE GENOMIC DNA]</scope>
    <source>
        <strain evidence="1 2">Bb-Ger1</strain>
    </source>
</reference>
<proteinExistence type="predicted"/>
<dbReference type="Proteomes" id="UP000224006">
    <property type="component" value="Chromosome X"/>
</dbReference>
<dbReference type="AlphaFoldDB" id="A0A2A9M837"/>
<dbReference type="GeneID" id="40306830"/>
<dbReference type="VEuPathDB" id="ToxoDB:BESB_017690"/>